<evidence type="ECO:0000313" key="1">
    <source>
        <dbReference type="EMBL" id="QTH20104.1"/>
    </source>
</evidence>
<sequence length="132" mass="15485">MTIGWYNGWSPEERLATLPIQREAVKSGQLQRPTHCSICGCMGNRDRRADDAVWFHDERYDRPLEPYPVCRRCHRLLHQRFEQPQPWLDLIAQHGQGGPWFELLSLDPRCQFRPFAESYPQGLPFPLDGLPQ</sequence>
<accession>A0A975CZU0</accession>
<dbReference type="Proteomes" id="UP000664914">
    <property type="component" value="Chromosome"/>
</dbReference>
<dbReference type="RefSeq" id="WP_208631944.1">
    <property type="nucleotide sequence ID" value="NZ_CP059319.1"/>
</dbReference>
<gene>
    <name evidence="1" type="ORF">HRJ34_17290</name>
</gene>
<proteinExistence type="predicted"/>
<organism evidence="1 2">
    <name type="scientific">Rhizorhabdus wittichii</name>
    <dbReference type="NCBI Taxonomy" id="160791"/>
    <lineage>
        <taxon>Bacteria</taxon>
        <taxon>Pseudomonadati</taxon>
        <taxon>Pseudomonadota</taxon>
        <taxon>Alphaproteobacteria</taxon>
        <taxon>Sphingomonadales</taxon>
        <taxon>Sphingomonadaceae</taxon>
        <taxon>Rhizorhabdus</taxon>
    </lineage>
</organism>
<protein>
    <submittedName>
        <fullName evidence="1">Uncharacterized protein</fullName>
    </submittedName>
</protein>
<dbReference type="AlphaFoldDB" id="A0A975CZU0"/>
<name>A0A975CZU0_9SPHN</name>
<reference evidence="1" key="1">
    <citation type="submission" date="2020-07" db="EMBL/GenBank/DDBJ databases">
        <authorList>
            <person name="Camacho E."/>
        </authorList>
    </citation>
    <scope>NUCLEOTIDE SEQUENCE</scope>
    <source>
        <strain evidence="1">MPO218</strain>
    </source>
</reference>
<dbReference type="EMBL" id="CP059319">
    <property type="protein sequence ID" value="QTH20104.1"/>
    <property type="molecule type" value="Genomic_DNA"/>
</dbReference>
<evidence type="ECO:0000313" key="2">
    <source>
        <dbReference type="Proteomes" id="UP000664914"/>
    </source>
</evidence>
<reference evidence="1" key="2">
    <citation type="submission" date="2021-04" db="EMBL/GenBank/DDBJ databases">
        <title>Isolation and genomic analysis of the ibuprofen-degrading bacterium Sphingomonas strain MPO218.</title>
        <authorList>
            <person name="Aulestia M."/>
            <person name="Flores A."/>
            <person name="Mangas E.L."/>
            <person name="Perez-Pulido A.J."/>
            <person name="Santero E."/>
            <person name="Camacho E.M."/>
        </authorList>
    </citation>
    <scope>NUCLEOTIDE SEQUENCE</scope>
    <source>
        <strain evidence="1">MPO218</strain>
    </source>
</reference>